<evidence type="ECO:0000313" key="3">
    <source>
        <dbReference type="Proteomes" id="UP001595912"/>
    </source>
</evidence>
<evidence type="ECO:0000256" key="1">
    <source>
        <dbReference type="SAM" id="SignalP"/>
    </source>
</evidence>
<sequence>MGTGVMGVVGRVALAAATGVSAGVITSAPAWAGPSAAAAGRCVIQHDLYQQPVAAVVAYADGEGCPTPEHPEGKQVSLKVWRNDVLVASISGSIAPHYEFYCVYTTPTRWRTNWDPEIVLNCG</sequence>
<protein>
    <recommendedName>
        <fullName evidence="4">Secreted protein</fullName>
    </recommendedName>
</protein>
<dbReference type="Proteomes" id="UP001595912">
    <property type="component" value="Unassembled WGS sequence"/>
</dbReference>
<evidence type="ECO:0008006" key="4">
    <source>
        <dbReference type="Google" id="ProtNLM"/>
    </source>
</evidence>
<reference evidence="3" key="1">
    <citation type="journal article" date="2019" name="Int. J. Syst. Evol. Microbiol.">
        <title>The Global Catalogue of Microorganisms (GCM) 10K type strain sequencing project: providing services to taxonomists for standard genome sequencing and annotation.</title>
        <authorList>
            <consortium name="The Broad Institute Genomics Platform"/>
            <consortium name="The Broad Institute Genome Sequencing Center for Infectious Disease"/>
            <person name="Wu L."/>
            <person name="Ma J."/>
        </authorList>
    </citation>
    <scope>NUCLEOTIDE SEQUENCE [LARGE SCALE GENOMIC DNA]</scope>
    <source>
        <strain evidence="3">CGMCC 4.7152</strain>
    </source>
</reference>
<dbReference type="RefSeq" id="WP_380126189.1">
    <property type="nucleotide sequence ID" value="NZ_JBHSIU010000081.1"/>
</dbReference>
<comment type="caution">
    <text evidence="2">The sequence shown here is derived from an EMBL/GenBank/DDBJ whole genome shotgun (WGS) entry which is preliminary data.</text>
</comment>
<dbReference type="EMBL" id="JBHSIU010000081">
    <property type="protein sequence ID" value="MFC5005554.1"/>
    <property type="molecule type" value="Genomic_DNA"/>
</dbReference>
<proteinExistence type="predicted"/>
<keyword evidence="3" id="KW-1185">Reference proteome</keyword>
<evidence type="ECO:0000313" key="2">
    <source>
        <dbReference type="EMBL" id="MFC5005554.1"/>
    </source>
</evidence>
<organism evidence="2 3">
    <name type="scientific">Dactylosporangium cerinum</name>
    <dbReference type="NCBI Taxonomy" id="1434730"/>
    <lineage>
        <taxon>Bacteria</taxon>
        <taxon>Bacillati</taxon>
        <taxon>Actinomycetota</taxon>
        <taxon>Actinomycetes</taxon>
        <taxon>Micromonosporales</taxon>
        <taxon>Micromonosporaceae</taxon>
        <taxon>Dactylosporangium</taxon>
    </lineage>
</organism>
<feature type="chain" id="PRO_5047421480" description="Secreted protein" evidence="1">
    <location>
        <begin position="33"/>
        <end position="123"/>
    </location>
</feature>
<feature type="signal peptide" evidence="1">
    <location>
        <begin position="1"/>
        <end position="32"/>
    </location>
</feature>
<keyword evidence="1" id="KW-0732">Signal</keyword>
<gene>
    <name evidence="2" type="ORF">ACFPIJ_47990</name>
</gene>
<name>A0ABV9WB30_9ACTN</name>
<accession>A0ABV9WB30</accession>